<sequence>MSPTRTAPPVLPPGNLTSRTRAILLASAAVKRADSALFDAVRPSNKSRPEKIRSLIADGADVAARDEDGTTPLHHAVQARFADGDPKPSPEVVRVLLESGADPNALDGYGRSPLNEAIPIGDNRPAKRSLAIVTLLLDHGARVDEDGSTLARFNSTTAAIYALLLDRGADVTLRDERANTPLHAVARSGRAQLMELLLARGGVDLGAVNDLGQTPLCVALRQPRSEVVTLLEAAGAPVLADFPTVEGGPLPIDMPAVRQAAAERGGPKKFLKPVYASHQDLVNEMRFIDDPDHCLPVLAACAAVLGDDGRTTLTLTGDQVWRRPFFHHGDIVVKGHIDVLTPFAVTGSLLVDGCVSDAGPDSFMVIGGDVRAWGVNTDGELQVSGTVEAEVVYGSYNDNSLVADTIRARLLIEDDHAVEADVEAEHHFDIDTYQQGYGDGVPERLRAILIDEVFDEDSQLDPAELFDRLRDRHPVFR</sequence>
<protein>
    <submittedName>
        <fullName evidence="4">Uncharacterized protein</fullName>
    </submittedName>
</protein>
<accession>A0A6V8LNB8</accession>
<gene>
    <name evidence="4" type="ORF">Prum_100100</name>
</gene>
<comment type="caution">
    <text evidence="4">The sequence shown here is derived from an EMBL/GenBank/DDBJ whole genome shotgun (WGS) entry which is preliminary data.</text>
</comment>
<dbReference type="PANTHER" id="PTHR24189">
    <property type="entry name" value="MYOTROPHIN"/>
    <property type="match status" value="1"/>
</dbReference>
<dbReference type="Pfam" id="PF12796">
    <property type="entry name" value="Ank_2"/>
    <property type="match status" value="2"/>
</dbReference>
<dbReference type="InterPro" id="IPR002110">
    <property type="entry name" value="Ankyrin_rpt"/>
</dbReference>
<proteinExistence type="predicted"/>
<feature type="repeat" description="ANK" evidence="3">
    <location>
        <begin position="68"/>
        <end position="108"/>
    </location>
</feature>
<feature type="repeat" description="ANK" evidence="3">
    <location>
        <begin position="177"/>
        <end position="201"/>
    </location>
</feature>
<feature type="repeat" description="ANK" evidence="3">
    <location>
        <begin position="109"/>
        <end position="148"/>
    </location>
</feature>
<dbReference type="InterPro" id="IPR050745">
    <property type="entry name" value="Multifunctional_regulatory"/>
</dbReference>
<evidence type="ECO:0000313" key="5">
    <source>
        <dbReference type="Proteomes" id="UP000482960"/>
    </source>
</evidence>
<keyword evidence="2 3" id="KW-0040">ANK repeat</keyword>
<dbReference type="PROSITE" id="PS50088">
    <property type="entry name" value="ANK_REPEAT"/>
    <property type="match status" value="3"/>
</dbReference>
<evidence type="ECO:0000256" key="2">
    <source>
        <dbReference type="ARBA" id="ARBA00023043"/>
    </source>
</evidence>
<reference evidence="4 5" key="2">
    <citation type="submission" date="2020-03" db="EMBL/GenBank/DDBJ databases">
        <authorList>
            <person name="Ichikawa N."/>
            <person name="Kimura A."/>
            <person name="Kitahashi Y."/>
            <person name="Uohara A."/>
        </authorList>
    </citation>
    <scope>NUCLEOTIDE SEQUENCE [LARGE SCALE GENOMIC DNA]</scope>
    <source>
        <strain evidence="4 5">NBRC 108638</strain>
    </source>
</reference>
<evidence type="ECO:0000256" key="3">
    <source>
        <dbReference type="PROSITE-ProRule" id="PRU00023"/>
    </source>
</evidence>
<evidence type="ECO:0000256" key="1">
    <source>
        <dbReference type="ARBA" id="ARBA00022737"/>
    </source>
</evidence>
<dbReference type="SUPFAM" id="SSF48403">
    <property type="entry name" value="Ankyrin repeat"/>
    <property type="match status" value="1"/>
</dbReference>
<name>A0A6V8LNB8_9ACTN</name>
<dbReference type="PROSITE" id="PS50297">
    <property type="entry name" value="ANK_REP_REGION"/>
    <property type="match status" value="2"/>
</dbReference>
<organism evidence="4 5">
    <name type="scientific">Phytohabitans rumicis</name>
    <dbReference type="NCBI Taxonomy" id="1076125"/>
    <lineage>
        <taxon>Bacteria</taxon>
        <taxon>Bacillati</taxon>
        <taxon>Actinomycetota</taxon>
        <taxon>Actinomycetes</taxon>
        <taxon>Micromonosporales</taxon>
        <taxon>Micromonosporaceae</taxon>
    </lineage>
</organism>
<keyword evidence="5" id="KW-1185">Reference proteome</keyword>
<dbReference type="InterPro" id="IPR036770">
    <property type="entry name" value="Ankyrin_rpt-contain_sf"/>
</dbReference>
<dbReference type="Proteomes" id="UP000482960">
    <property type="component" value="Unassembled WGS sequence"/>
</dbReference>
<keyword evidence="1" id="KW-0677">Repeat</keyword>
<dbReference type="EMBL" id="BLPG01000002">
    <property type="protein sequence ID" value="GFJ96368.1"/>
    <property type="molecule type" value="Genomic_DNA"/>
</dbReference>
<dbReference type="AlphaFoldDB" id="A0A6V8LNB8"/>
<dbReference type="PANTHER" id="PTHR24189:SF50">
    <property type="entry name" value="ANKYRIN REPEAT AND SOCS BOX PROTEIN 2"/>
    <property type="match status" value="1"/>
</dbReference>
<evidence type="ECO:0000313" key="4">
    <source>
        <dbReference type="EMBL" id="GFJ96368.1"/>
    </source>
</evidence>
<dbReference type="Gene3D" id="1.25.40.20">
    <property type="entry name" value="Ankyrin repeat-containing domain"/>
    <property type="match status" value="2"/>
</dbReference>
<reference evidence="4 5" key="1">
    <citation type="submission" date="2020-03" db="EMBL/GenBank/DDBJ databases">
        <title>Whole genome shotgun sequence of Phytohabitans rumicis NBRC 108638.</title>
        <authorList>
            <person name="Komaki H."/>
            <person name="Tamura T."/>
        </authorList>
    </citation>
    <scope>NUCLEOTIDE SEQUENCE [LARGE SCALE GENOMIC DNA]</scope>
    <source>
        <strain evidence="4 5">NBRC 108638</strain>
    </source>
</reference>
<dbReference type="SMART" id="SM00248">
    <property type="entry name" value="ANK"/>
    <property type="match status" value="4"/>
</dbReference>